<accession>A0A5B7F8V0</accession>
<gene>
    <name evidence="1" type="ORF">E2C01_035108</name>
</gene>
<organism evidence="1 2">
    <name type="scientific">Portunus trituberculatus</name>
    <name type="common">Swimming crab</name>
    <name type="synonym">Neptunus trituberculatus</name>
    <dbReference type="NCBI Taxonomy" id="210409"/>
    <lineage>
        <taxon>Eukaryota</taxon>
        <taxon>Metazoa</taxon>
        <taxon>Ecdysozoa</taxon>
        <taxon>Arthropoda</taxon>
        <taxon>Crustacea</taxon>
        <taxon>Multicrustacea</taxon>
        <taxon>Malacostraca</taxon>
        <taxon>Eumalacostraca</taxon>
        <taxon>Eucarida</taxon>
        <taxon>Decapoda</taxon>
        <taxon>Pleocyemata</taxon>
        <taxon>Brachyura</taxon>
        <taxon>Eubrachyura</taxon>
        <taxon>Portunoidea</taxon>
        <taxon>Portunidae</taxon>
        <taxon>Portuninae</taxon>
        <taxon>Portunus</taxon>
    </lineage>
</organism>
<comment type="caution">
    <text evidence="1">The sequence shown here is derived from an EMBL/GenBank/DDBJ whole genome shotgun (WGS) entry which is preliminary data.</text>
</comment>
<name>A0A5B7F8V0_PORTR</name>
<proteinExistence type="predicted"/>
<dbReference type="EMBL" id="VSRR010005084">
    <property type="protein sequence ID" value="MPC41513.1"/>
    <property type="molecule type" value="Genomic_DNA"/>
</dbReference>
<evidence type="ECO:0000313" key="2">
    <source>
        <dbReference type="Proteomes" id="UP000324222"/>
    </source>
</evidence>
<reference evidence="1 2" key="1">
    <citation type="submission" date="2019-05" db="EMBL/GenBank/DDBJ databases">
        <title>Another draft genome of Portunus trituberculatus and its Hox gene families provides insights of decapod evolution.</title>
        <authorList>
            <person name="Jeong J.-H."/>
            <person name="Song I."/>
            <person name="Kim S."/>
            <person name="Choi T."/>
            <person name="Kim D."/>
            <person name="Ryu S."/>
            <person name="Kim W."/>
        </authorList>
    </citation>
    <scope>NUCLEOTIDE SEQUENCE [LARGE SCALE GENOMIC DNA]</scope>
    <source>
        <tissue evidence="1">Muscle</tissue>
    </source>
</reference>
<dbReference type="Proteomes" id="UP000324222">
    <property type="component" value="Unassembled WGS sequence"/>
</dbReference>
<keyword evidence="2" id="KW-1185">Reference proteome</keyword>
<sequence length="109" mass="12263">MIVIEVKPRVSQLLAQYSIAHPQDNHVCTVRKQVWGGCGCGVERWELGGEEGAGWEERYCIDQLREAGVWWLYFVTTTATTTITTTWEGSIQELFSGLIQGVKTFIALI</sequence>
<evidence type="ECO:0000313" key="1">
    <source>
        <dbReference type="EMBL" id="MPC41513.1"/>
    </source>
</evidence>
<protein>
    <submittedName>
        <fullName evidence="1">Uncharacterized protein</fullName>
    </submittedName>
</protein>
<dbReference type="AlphaFoldDB" id="A0A5B7F8V0"/>